<evidence type="ECO:0000313" key="2">
    <source>
        <dbReference type="Proteomes" id="UP000290958"/>
    </source>
</evidence>
<dbReference type="AlphaFoldDB" id="A0A4V1N445"/>
<keyword evidence="1" id="KW-0547">Nucleotide-binding</keyword>
<reference evidence="2" key="1">
    <citation type="submission" date="2019-01" db="EMBL/GenBank/DDBJ databases">
        <title>Cytophagaceae bacterium strain CAR-16.</title>
        <authorList>
            <person name="Chen W.-M."/>
        </authorList>
    </citation>
    <scope>NUCLEOTIDE SEQUENCE [LARGE SCALE GENOMIC DNA]</scope>
    <source>
        <strain evidence="2">CHR27</strain>
    </source>
</reference>
<dbReference type="SUPFAM" id="SSF55874">
    <property type="entry name" value="ATPase domain of HSP90 chaperone/DNA topoisomerase II/histidine kinase"/>
    <property type="match status" value="1"/>
</dbReference>
<dbReference type="EMBL" id="SBKP01000001">
    <property type="protein sequence ID" value="RXR30886.1"/>
    <property type="molecule type" value="Genomic_DNA"/>
</dbReference>
<evidence type="ECO:0000313" key="1">
    <source>
        <dbReference type="EMBL" id="RXR30886.1"/>
    </source>
</evidence>
<dbReference type="OrthoDB" id="7395097at2"/>
<comment type="caution">
    <text evidence="1">The sequence shown here is derived from an EMBL/GenBank/DDBJ whole genome shotgun (WGS) entry which is preliminary data.</text>
</comment>
<keyword evidence="1" id="KW-0067">ATP-binding</keyword>
<dbReference type="Proteomes" id="UP000290958">
    <property type="component" value="Unassembled WGS sequence"/>
</dbReference>
<organism evidence="1 2">
    <name type="scientific">Sphingobium fluviale</name>
    <dbReference type="NCBI Taxonomy" id="2506423"/>
    <lineage>
        <taxon>Bacteria</taxon>
        <taxon>Pseudomonadati</taxon>
        <taxon>Pseudomonadota</taxon>
        <taxon>Alphaproteobacteria</taxon>
        <taxon>Sphingomonadales</taxon>
        <taxon>Sphingomonadaceae</taxon>
        <taxon>Sphingobium</taxon>
    </lineage>
</organism>
<dbReference type="Gene3D" id="3.30.565.10">
    <property type="entry name" value="Histidine kinase-like ATPase, C-terminal domain"/>
    <property type="match status" value="1"/>
</dbReference>
<gene>
    <name evidence="1" type="ORF">EQG66_00925</name>
</gene>
<name>A0A4V1N445_9SPHN</name>
<dbReference type="RefSeq" id="WP_129402661.1">
    <property type="nucleotide sequence ID" value="NZ_SBKP01000001.1"/>
</dbReference>
<accession>A0A4V1N445</accession>
<keyword evidence="2" id="KW-1185">Reference proteome</keyword>
<sequence length="563" mass="60832">MSLPATIQTAVGQSILGKITRLYNNSVADVLSEMLQNCRRAGATRVDIDSFELADRQILVIRDDGSGIDDPAKLVTLGDSGWDNAIVHREDPAGMGVFSLAGHRVEIRSFSPAAGKGWCVTVAPDAWESGVPLAIEPCSIARGTEILIDMPAAWASALPAAAATAATFYPLPVHFQGERCAQRDFLAEARRVEPWNGCRIGIFRGRNYRSPTEVSINFHGLTVSCPLPSVSEVDGDGCWYVRVDIMDAPALQLVLPARKEMVQNAALDELREAAEAAIYRAIAISGSHRLAHEQWQRAHALGVILPEAAPWLSGWLPRTADADGTLLGDPVAGTAMILVPCEEPPIEQCAGRILCEGLPLGGTLVREVAGFEGYGWYDALPRVSDISFNVESDAGIYVYRGGESPPPGIESGRVTRITLDVAVKPSASATGDDNRHSFTADVLIAPDDGWYSDLDQTVILLTQDSVITPHELASLIEDACFTPGDDSGDDSWDTQHSYFEKRARHVANELLLGEETAILERIRDVLLDEVSWLVPEGRRVTILAERGQMTLSYVPGEDAVMSA</sequence>
<proteinExistence type="predicted"/>
<dbReference type="GO" id="GO:0005524">
    <property type="term" value="F:ATP binding"/>
    <property type="evidence" value="ECO:0007669"/>
    <property type="project" value="UniProtKB-KW"/>
</dbReference>
<dbReference type="InterPro" id="IPR036890">
    <property type="entry name" value="HATPase_C_sf"/>
</dbReference>
<protein>
    <submittedName>
        <fullName evidence="1">ATP-binding protein</fullName>
    </submittedName>
</protein>